<keyword evidence="1" id="KW-0812">Transmembrane</keyword>
<sequence>MAAEIDYLRSVRSGSGHQVIDLKHCQKGALQMFKKIRATAAGLVLAGAAALVPAVHAAEVIIIIICDATDCLIIVIT</sequence>
<reference evidence="2" key="2">
    <citation type="journal article" date="2022" name="Syst. Appl. Microbiol.">
        <title>Physiological and genomic characterisation of Luteimonas fraxinea sp. nov., a bacterial species associated with trees tolerant to ash dieback.</title>
        <authorList>
            <person name="Ulrich K."/>
            <person name="Becker R."/>
            <person name="Behrendt U."/>
            <person name="Kube M."/>
            <person name="Schneck V."/>
            <person name="Ulrich A."/>
        </authorList>
    </citation>
    <scope>NUCLEOTIDE SEQUENCE</scope>
    <source>
        <strain evidence="2">A1P009</strain>
    </source>
</reference>
<evidence type="ECO:0000313" key="2">
    <source>
        <dbReference type="EMBL" id="MCD9098048.1"/>
    </source>
</evidence>
<dbReference type="RefSeq" id="WP_232137210.1">
    <property type="nucleotide sequence ID" value="NZ_CP089507.1"/>
</dbReference>
<evidence type="ECO:0000256" key="1">
    <source>
        <dbReference type="SAM" id="Phobius"/>
    </source>
</evidence>
<comment type="caution">
    <text evidence="2">The sequence shown here is derived from an EMBL/GenBank/DDBJ whole genome shotgun (WGS) entry which is preliminary data.</text>
</comment>
<proteinExistence type="predicted"/>
<keyword evidence="1" id="KW-0472">Membrane</keyword>
<feature type="transmembrane region" description="Helical" evidence="1">
    <location>
        <begin position="40"/>
        <end position="65"/>
    </location>
</feature>
<dbReference type="Proteomes" id="UP001430360">
    <property type="component" value="Unassembled WGS sequence"/>
</dbReference>
<organism evidence="2 3">
    <name type="scientific">Luteimonas fraxinea</name>
    <dbReference type="NCBI Taxonomy" id="2901869"/>
    <lineage>
        <taxon>Bacteria</taxon>
        <taxon>Pseudomonadati</taxon>
        <taxon>Pseudomonadota</taxon>
        <taxon>Gammaproteobacteria</taxon>
        <taxon>Lysobacterales</taxon>
        <taxon>Lysobacteraceae</taxon>
        <taxon>Luteimonas</taxon>
    </lineage>
</organism>
<name>A0ABS8UEW6_9GAMM</name>
<evidence type="ECO:0008006" key="4">
    <source>
        <dbReference type="Google" id="ProtNLM"/>
    </source>
</evidence>
<gene>
    <name evidence="2" type="ORF">LTT95_13975</name>
</gene>
<protein>
    <recommendedName>
        <fullName evidence="4">ESPR domain-containing protein</fullName>
    </recommendedName>
</protein>
<reference evidence="2" key="1">
    <citation type="submission" date="2021-12" db="EMBL/GenBank/DDBJ databases">
        <authorList>
            <person name="Ulrich A."/>
        </authorList>
    </citation>
    <scope>NUCLEOTIDE SEQUENCE</scope>
    <source>
        <strain evidence="2">A1P009</strain>
    </source>
</reference>
<evidence type="ECO:0000313" key="3">
    <source>
        <dbReference type="Proteomes" id="UP001430360"/>
    </source>
</evidence>
<keyword evidence="3" id="KW-1185">Reference proteome</keyword>
<accession>A0ABS8UEW6</accession>
<keyword evidence="1" id="KW-1133">Transmembrane helix</keyword>
<dbReference type="EMBL" id="JAJQKU010000004">
    <property type="protein sequence ID" value="MCD9098048.1"/>
    <property type="molecule type" value="Genomic_DNA"/>
</dbReference>